<dbReference type="Proteomes" id="UP000770717">
    <property type="component" value="Unassembled WGS sequence"/>
</dbReference>
<accession>A0A8J6EMY9</accession>
<keyword evidence="1" id="KW-1133">Transmembrane helix</keyword>
<keyword evidence="1" id="KW-0472">Membrane</keyword>
<dbReference type="AlphaFoldDB" id="A0A8J6EMY9"/>
<evidence type="ECO:0000256" key="1">
    <source>
        <dbReference type="SAM" id="Phobius"/>
    </source>
</evidence>
<sequence>MDGVEDSVDGRLRRNCLLLGSAGIVGIRGSCRGERFTDISHIVVQCFCIPISSAGRDGGYLLRVNLILWTTVFCLICTFVDWFCL</sequence>
<feature type="transmembrane region" description="Helical" evidence="1">
    <location>
        <begin position="66"/>
        <end position="84"/>
    </location>
</feature>
<proteinExistence type="predicted"/>
<keyword evidence="3" id="KW-1185">Reference proteome</keyword>
<protein>
    <submittedName>
        <fullName evidence="2">Uncharacterized protein</fullName>
    </submittedName>
</protein>
<keyword evidence="1" id="KW-0812">Transmembrane</keyword>
<evidence type="ECO:0000313" key="3">
    <source>
        <dbReference type="Proteomes" id="UP000770717"/>
    </source>
</evidence>
<reference evidence="2" key="1">
    <citation type="thesis" date="2020" institute="ProQuest LLC" country="789 East Eisenhower Parkway, Ann Arbor, MI, USA">
        <title>Comparative Genomics and Chromosome Evolution.</title>
        <authorList>
            <person name="Mudd A.B."/>
        </authorList>
    </citation>
    <scope>NUCLEOTIDE SEQUENCE</scope>
    <source>
        <strain evidence="2">HN-11 Male</strain>
        <tissue evidence="2">Kidney and liver</tissue>
    </source>
</reference>
<evidence type="ECO:0000313" key="2">
    <source>
        <dbReference type="EMBL" id="KAG9471749.1"/>
    </source>
</evidence>
<comment type="caution">
    <text evidence="2">The sequence shown here is derived from an EMBL/GenBank/DDBJ whole genome shotgun (WGS) entry which is preliminary data.</text>
</comment>
<gene>
    <name evidence="2" type="ORF">GDO78_023085</name>
</gene>
<dbReference type="EMBL" id="WNTK01000107">
    <property type="protein sequence ID" value="KAG9471749.1"/>
    <property type="molecule type" value="Genomic_DNA"/>
</dbReference>
<organism evidence="2 3">
    <name type="scientific">Eleutherodactylus coqui</name>
    <name type="common">Puerto Rican coqui</name>
    <dbReference type="NCBI Taxonomy" id="57060"/>
    <lineage>
        <taxon>Eukaryota</taxon>
        <taxon>Metazoa</taxon>
        <taxon>Chordata</taxon>
        <taxon>Craniata</taxon>
        <taxon>Vertebrata</taxon>
        <taxon>Euteleostomi</taxon>
        <taxon>Amphibia</taxon>
        <taxon>Batrachia</taxon>
        <taxon>Anura</taxon>
        <taxon>Neobatrachia</taxon>
        <taxon>Hyloidea</taxon>
        <taxon>Eleutherodactylidae</taxon>
        <taxon>Eleutherodactylinae</taxon>
        <taxon>Eleutherodactylus</taxon>
        <taxon>Eleutherodactylus</taxon>
    </lineage>
</organism>
<name>A0A8J6EMY9_ELECQ</name>